<dbReference type="Proteomes" id="UP001150603">
    <property type="component" value="Unassembled WGS sequence"/>
</dbReference>
<dbReference type="EMBL" id="JANBPW010002823">
    <property type="protein sequence ID" value="KAJ1939504.1"/>
    <property type="molecule type" value="Genomic_DNA"/>
</dbReference>
<sequence>MRLLTTVADPDQLAQLISDHGNEDFKTVLQEQFKLSGNLLAAVLYAVARATGPISVHQGCLRVEKYVNSIGRYGRMAFLSSMYGSGAELAQAFCRSCAVAGGTYVLAEPVTQITKTESGYTVELAHGTVRTKSLIMHPSYLPETALSETELPIARRFTVLDSPALGDDTTSMLSFVDGDCVVSMLYLTSSTMVVPSGKALVYAWTRGAYKQVKEVLERAIDCAVGAKARRLMSVGLECRTLAPSGGFTCTPGMPDESVDMDSAVVAAQAILDKFFAGETS</sequence>
<protein>
    <submittedName>
        <fullName evidence="1">Uncharacterized protein</fullName>
    </submittedName>
</protein>
<accession>A0ACC1J6R4</accession>
<comment type="caution">
    <text evidence="1">The sequence shown here is derived from an EMBL/GenBank/DDBJ whole genome shotgun (WGS) entry which is preliminary data.</text>
</comment>
<evidence type="ECO:0000313" key="2">
    <source>
        <dbReference type="Proteomes" id="UP001150603"/>
    </source>
</evidence>
<keyword evidence="2" id="KW-1185">Reference proteome</keyword>
<proteinExistence type="predicted"/>
<reference evidence="1" key="1">
    <citation type="submission" date="2022-07" db="EMBL/GenBank/DDBJ databases">
        <title>Phylogenomic reconstructions and comparative analyses of Kickxellomycotina fungi.</title>
        <authorList>
            <person name="Reynolds N.K."/>
            <person name="Stajich J.E."/>
            <person name="Barry K."/>
            <person name="Grigoriev I.V."/>
            <person name="Crous P."/>
            <person name="Smith M.E."/>
        </authorList>
    </citation>
    <scope>NUCLEOTIDE SEQUENCE</scope>
    <source>
        <strain evidence="1">NRRL 5244</strain>
    </source>
</reference>
<gene>
    <name evidence="1" type="ORF">FBU59_004099</name>
</gene>
<evidence type="ECO:0000313" key="1">
    <source>
        <dbReference type="EMBL" id="KAJ1939504.1"/>
    </source>
</evidence>
<organism evidence="1 2">
    <name type="scientific">Linderina macrospora</name>
    <dbReference type="NCBI Taxonomy" id="4868"/>
    <lineage>
        <taxon>Eukaryota</taxon>
        <taxon>Fungi</taxon>
        <taxon>Fungi incertae sedis</taxon>
        <taxon>Zoopagomycota</taxon>
        <taxon>Kickxellomycotina</taxon>
        <taxon>Kickxellomycetes</taxon>
        <taxon>Kickxellales</taxon>
        <taxon>Kickxellaceae</taxon>
        <taxon>Linderina</taxon>
    </lineage>
</organism>
<name>A0ACC1J6R4_9FUNG</name>